<evidence type="ECO:0000313" key="3">
    <source>
        <dbReference type="Proteomes" id="UP000218160"/>
    </source>
</evidence>
<reference evidence="3" key="1">
    <citation type="submission" date="2017-04" db="EMBL/GenBank/DDBJ databases">
        <title>Genome evolution of the luminous symbionts of deep sea anglerfish.</title>
        <authorList>
            <person name="Hendry T.A."/>
        </authorList>
    </citation>
    <scope>NUCLEOTIDE SEQUENCE [LARGE SCALE GENOMIC DNA]</scope>
</reference>
<evidence type="ECO:0000313" key="2">
    <source>
        <dbReference type="EMBL" id="ATF08907.1"/>
    </source>
</evidence>
<keyword evidence="1" id="KW-0812">Transmembrane</keyword>
<evidence type="ECO:0000256" key="1">
    <source>
        <dbReference type="SAM" id="Phobius"/>
    </source>
</evidence>
<protein>
    <submittedName>
        <fullName evidence="2">Uncharacterized protein</fullName>
    </submittedName>
</protein>
<keyword evidence="3" id="KW-1185">Reference proteome</keyword>
<sequence>MQSKIISDADVQKDSLPNYTNKLRIISSKNFYFTIRKFASLLRLGGMQLLVLVPIAMALWILNQPMRFWLR</sequence>
<dbReference type="EMBL" id="CP020660">
    <property type="protein sequence ID" value="ATF08907.1"/>
    <property type="molecule type" value="Genomic_DNA"/>
</dbReference>
<accession>A0A291B7F3</accession>
<proteinExistence type="predicted"/>
<dbReference type="AlphaFoldDB" id="A0A291B7F3"/>
<gene>
    <name evidence="2" type="ORF">BTN50_0374</name>
</gene>
<keyword evidence="1" id="KW-0472">Membrane</keyword>
<dbReference type="KEGG" id="elux:BTN50_0374"/>
<organism evidence="2 3">
    <name type="scientific">Candidatus Enterovibrio altilux</name>
    <dbReference type="NCBI Taxonomy" id="1927128"/>
    <lineage>
        <taxon>Bacteria</taxon>
        <taxon>Pseudomonadati</taxon>
        <taxon>Pseudomonadota</taxon>
        <taxon>Gammaproteobacteria</taxon>
        <taxon>Vibrionales</taxon>
        <taxon>Vibrionaceae</taxon>
        <taxon>Enterovibrio</taxon>
    </lineage>
</organism>
<feature type="transmembrane region" description="Helical" evidence="1">
    <location>
        <begin position="41"/>
        <end position="62"/>
    </location>
</feature>
<dbReference type="RefSeq" id="WP_223825598.1">
    <property type="nucleotide sequence ID" value="NZ_RPOE01000006.1"/>
</dbReference>
<keyword evidence="1" id="KW-1133">Transmembrane helix</keyword>
<name>A0A291B7F3_9GAMM</name>
<dbReference type="Proteomes" id="UP000218160">
    <property type="component" value="Chromosome 1"/>
</dbReference>